<feature type="region of interest" description="Disordered" evidence="1">
    <location>
        <begin position="1"/>
        <end position="24"/>
    </location>
</feature>
<keyword evidence="3" id="KW-1185">Reference proteome</keyword>
<proteinExistence type="predicted"/>
<evidence type="ECO:0000313" key="3">
    <source>
        <dbReference type="Proteomes" id="UP000011626"/>
    </source>
</evidence>
<dbReference type="AlphaFoldDB" id="M0CJ67"/>
<reference evidence="2 3" key="1">
    <citation type="journal article" date="2014" name="PLoS Genet.">
        <title>Phylogenetically driven sequencing of extremely halophilic archaea reveals strategies for static and dynamic osmo-response.</title>
        <authorList>
            <person name="Becker E.A."/>
            <person name="Seitzer P.M."/>
            <person name="Tritt A."/>
            <person name="Larsen D."/>
            <person name="Krusor M."/>
            <person name="Yao A.I."/>
            <person name="Wu D."/>
            <person name="Madern D."/>
            <person name="Eisen J.A."/>
            <person name="Darling A.E."/>
            <person name="Facciotti M.T."/>
        </authorList>
    </citation>
    <scope>NUCLEOTIDE SEQUENCE [LARGE SCALE GENOMIC DNA]</scope>
    <source>
        <strain evidence="2 3">2-9-1</strain>
    </source>
</reference>
<dbReference type="EMBL" id="AOIU01000036">
    <property type="protein sequence ID" value="ELZ22407.1"/>
    <property type="molecule type" value="Genomic_DNA"/>
</dbReference>
<comment type="caution">
    <text evidence="2">The sequence shown here is derived from an EMBL/GenBank/DDBJ whole genome shotgun (WGS) entry which is preliminary data.</text>
</comment>
<evidence type="ECO:0000313" key="2">
    <source>
        <dbReference type="EMBL" id="ELZ22407.1"/>
    </source>
</evidence>
<evidence type="ECO:0000256" key="1">
    <source>
        <dbReference type="SAM" id="MobiDB-lite"/>
    </source>
</evidence>
<gene>
    <name evidence="2" type="ORF">C475_17883</name>
</gene>
<dbReference type="STRING" id="797114.C475_17883"/>
<dbReference type="Proteomes" id="UP000011626">
    <property type="component" value="Unassembled WGS sequence"/>
</dbReference>
<sequence>MDEIMTLAQEAASEADETDEQRADRLSTAAAGAGVDPETLYELEQDIRGFIRYEMVRNPDEMEDLEQFAAQFAPWLGIDPTQVDSMLVSLGGQYATAHPAKTAYLVRTLDEALTRSGLYDELDIETPTRGDLRDPVDVGE</sequence>
<protein>
    <submittedName>
        <fullName evidence="2">Uncharacterized protein</fullName>
    </submittedName>
</protein>
<organism evidence="2 3">
    <name type="scientific">Halosimplex carlsbadense 2-9-1</name>
    <dbReference type="NCBI Taxonomy" id="797114"/>
    <lineage>
        <taxon>Archaea</taxon>
        <taxon>Methanobacteriati</taxon>
        <taxon>Methanobacteriota</taxon>
        <taxon>Stenosarchaea group</taxon>
        <taxon>Halobacteria</taxon>
        <taxon>Halobacteriales</taxon>
        <taxon>Haloarculaceae</taxon>
        <taxon>Halosimplex</taxon>
    </lineage>
</organism>
<accession>M0CJ67</accession>
<name>M0CJ67_9EURY</name>